<organism evidence="1 2">
    <name type="scientific">Aminipila luticellarii</name>
    <dbReference type="NCBI Taxonomy" id="2507160"/>
    <lineage>
        <taxon>Bacteria</taxon>
        <taxon>Bacillati</taxon>
        <taxon>Bacillota</taxon>
        <taxon>Clostridia</taxon>
        <taxon>Peptostreptococcales</taxon>
        <taxon>Anaerovoracaceae</taxon>
        <taxon>Aminipila</taxon>
    </lineage>
</organism>
<keyword evidence="2" id="KW-1185">Reference proteome</keyword>
<name>A0A410PX78_9FIRM</name>
<dbReference type="KEGG" id="amij:EQM06_09720"/>
<proteinExistence type="predicted"/>
<protein>
    <submittedName>
        <fullName evidence="1">Uncharacterized protein</fullName>
    </submittedName>
</protein>
<accession>A0A410PX78</accession>
<sequence>MSEWQGDIKIYKKGLEKVLKPLLRRRTDLKVKSEVRQQSKKIMIGGFESIDDIQDAFGYGSINDAERRKLTEQFEKKQELALTPTTVLDAEIFTLNWIIKALKDELENCE</sequence>
<evidence type="ECO:0000313" key="1">
    <source>
        <dbReference type="EMBL" id="QAT43470.1"/>
    </source>
</evidence>
<reference evidence="1 2" key="1">
    <citation type="submission" date="2019-01" db="EMBL/GenBank/DDBJ databases">
        <title>Draft genomes of a novel of Aminipila strains.</title>
        <authorList>
            <person name="Ma S."/>
        </authorList>
    </citation>
    <scope>NUCLEOTIDE SEQUENCE [LARGE SCALE GENOMIC DNA]</scope>
    <source>
        <strain evidence="2">JN-39</strain>
    </source>
</reference>
<dbReference type="RefSeq" id="WP_128746250.1">
    <property type="nucleotide sequence ID" value="NZ_CP035281.1"/>
</dbReference>
<dbReference type="EMBL" id="CP035281">
    <property type="protein sequence ID" value="QAT43470.1"/>
    <property type="molecule type" value="Genomic_DNA"/>
</dbReference>
<evidence type="ECO:0000313" key="2">
    <source>
        <dbReference type="Proteomes" id="UP000287601"/>
    </source>
</evidence>
<dbReference type="Proteomes" id="UP000287601">
    <property type="component" value="Chromosome"/>
</dbReference>
<gene>
    <name evidence="1" type="ORF">EQM06_09720</name>
</gene>
<dbReference type="AlphaFoldDB" id="A0A410PX78"/>